<protein>
    <submittedName>
        <fullName evidence="4">Uncharacterized protein</fullName>
    </submittedName>
</protein>
<reference evidence="4 5" key="1">
    <citation type="submission" date="2021-12" db="EMBL/GenBank/DDBJ databases">
        <title>Discovery of the Pendulisporaceae a myxobacterial family with distinct sporulation behavior and unique specialized metabolism.</title>
        <authorList>
            <person name="Garcia R."/>
            <person name="Popoff A."/>
            <person name="Bader C.D."/>
            <person name="Loehr J."/>
            <person name="Walesch S."/>
            <person name="Walt C."/>
            <person name="Boldt J."/>
            <person name="Bunk B."/>
            <person name="Haeckl F.J.F.P.J."/>
            <person name="Gunesch A.P."/>
            <person name="Birkelbach J."/>
            <person name="Nuebel U."/>
            <person name="Pietschmann T."/>
            <person name="Bach T."/>
            <person name="Mueller R."/>
        </authorList>
    </citation>
    <scope>NUCLEOTIDE SEQUENCE [LARGE SCALE GENOMIC DNA]</scope>
    <source>
        <strain evidence="4 5">MSr11954</strain>
    </source>
</reference>
<evidence type="ECO:0000313" key="4">
    <source>
        <dbReference type="EMBL" id="WXB13196.1"/>
    </source>
</evidence>
<sequence>MTTTRWTKLASRGPRIAALTIGVLVAPPAAADDVKVRCAAAYEQAQELRRHDRLTEARAQLLVCRAICSTAFALDCERWRAEVDAQLAAPAPRATSPVEAPAASPPPVGSPSPVGSPLPVGSPSPVGSPPPVESSAARARSADATAASRGADAKTSSPASVDGAKPSASPAVYILGATAIAAFGVAGGLSIKGHLDVADLRSSCAPRCDPHDVDAATRLYDIAWITAGVGVVSAAAAILIWQPWRRGPSTTGAAPFSVRF</sequence>
<evidence type="ECO:0000313" key="5">
    <source>
        <dbReference type="Proteomes" id="UP001370348"/>
    </source>
</evidence>
<evidence type="ECO:0000256" key="2">
    <source>
        <dbReference type="SAM" id="Phobius"/>
    </source>
</evidence>
<organism evidence="4 5">
    <name type="scientific">Pendulispora albinea</name>
    <dbReference type="NCBI Taxonomy" id="2741071"/>
    <lineage>
        <taxon>Bacteria</taxon>
        <taxon>Pseudomonadati</taxon>
        <taxon>Myxococcota</taxon>
        <taxon>Myxococcia</taxon>
        <taxon>Myxococcales</taxon>
        <taxon>Sorangiineae</taxon>
        <taxon>Pendulisporaceae</taxon>
        <taxon>Pendulispora</taxon>
    </lineage>
</organism>
<evidence type="ECO:0000256" key="3">
    <source>
        <dbReference type="SAM" id="SignalP"/>
    </source>
</evidence>
<feature type="compositionally biased region" description="Low complexity" evidence="1">
    <location>
        <begin position="133"/>
        <end position="150"/>
    </location>
</feature>
<keyword evidence="5" id="KW-1185">Reference proteome</keyword>
<gene>
    <name evidence="4" type="ORF">LZC94_35795</name>
</gene>
<keyword evidence="3" id="KW-0732">Signal</keyword>
<keyword evidence="2" id="KW-0812">Transmembrane</keyword>
<feature type="region of interest" description="Disordered" evidence="1">
    <location>
        <begin position="92"/>
        <end position="165"/>
    </location>
</feature>
<keyword evidence="2" id="KW-1133">Transmembrane helix</keyword>
<accession>A0ABZ2LVR2</accession>
<name>A0ABZ2LVR2_9BACT</name>
<dbReference type="Proteomes" id="UP001370348">
    <property type="component" value="Chromosome"/>
</dbReference>
<feature type="transmembrane region" description="Helical" evidence="2">
    <location>
        <begin position="222"/>
        <end position="241"/>
    </location>
</feature>
<evidence type="ECO:0000256" key="1">
    <source>
        <dbReference type="SAM" id="MobiDB-lite"/>
    </source>
</evidence>
<dbReference type="EMBL" id="CP089984">
    <property type="protein sequence ID" value="WXB13196.1"/>
    <property type="molecule type" value="Genomic_DNA"/>
</dbReference>
<feature type="chain" id="PRO_5046842779" evidence="3">
    <location>
        <begin position="32"/>
        <end position="260"/>
    </location>
</feature>
<proteinExistence type="predicted"/>
<feature type="compositionally biased region" description="Pro residues" evidence="1">
    <location>
        <begin position="103"/>
        <end position="132"/>
    </location>
</feature>
<feature type="signal peptide" evidence="3">
    <location>
        <begin position="1"/>
        <end position="31"/>
    </location>
</feature>
<dbReference type="RefSeq" id="WP_394822816.1">
    <property type="nucleotide sequence ID" value="NZ_CP089984.1"/>
</dbReference>
<keyword evidence="2" id="KW-0472">Membrane</keyword>